<dbReference type="NCBIfam" id="NF010006">
    <property type="entry name" value="PRK13479.1"/>
    <property type="match status" value="1"/>
</dbReference>
<dbReference type="GO" id="GO:0008453">
    <property type="term" value="F:alanine-glyoxylate transaminase activity"/>
    <property type="evidence" value="ECO:0007669"/>
    <property type="project" value="UniProtKB-EC"/>
</dbReference>
<dbReference type="Proteomes" id="UP001152320">
    <property type="component" value="Chromosome 3"/>
</dbReference>
<feature type="domain" description="Aminotransferase class V" evidence="11">
    <location>
        <begin position="36"/>
        <end position="305"/>
    </location>
</feature>
<dbReference type="PANTHER" id="PTHR42778">
    <property type="entry name" value="2-AMINOETHYLPHOSPHONATE--PYRUVATE TRANSAMINASE"/>
    <property type="match status" value="1"/>
</dbReference>
<comment type="similarity">
    <text evidence="7">Belongs to the class-V pyridoxal-phosphate-dependent aminotransferase family.</text>
</comment>
<sequence length="387" mass="43237">MDSNSNTEGQNDLTKEVKLFTPGPLGTSPSVKQAMLRDLGSRDTEMISVIREIRNKLVDIAGVSRDKFTCVPVQGSGTFAVEAVLNTTTHKDNARVLVLVNGSYGERMEIMCQHMGLEVHAMRLPDNEPISANKVKQFLQKDNKWSNIAIVHLETTHGLLNPLEEVGRVVREECPDAIFIADCMSSFGSVSFDVEEAKADFLVSSANKCLQGVPGFAYTICRRDKLMQCKGQSTSLALDLVAQYEGLERNGQFRFTPPTHCLLAFRQALKEFEAEGGVIGRGKRYKENYTILDEGMRKLGFKAYIPENDRGCVITSFFSPKHKNFTFEEFYNKLHNYDQVIYPGKTAKFDCFRIGNIGHLFPGDIQHLLDCISKVLNEMGVPTPVSC</sequence>
<accession>A0A9Q1CGR1</accession>
<feature type="modified residue" description="N6-(pyridoxal phosphate)lysine" evidence="9">
    <location>
        <position position="208"/>
    </location>
</feature>
<dbReference type="HAMAP" id="MF_01376">
    <property type="entry name" value="PhnW_aminotrans_5"/>
    <property type="match status" value="1"/>
</dbReference>
<dbReference type="Gene3D" id="3.90.1150.10">
    <property type="entry name" value="Aspartate Aminotransferase, domain 1"/>
    <property type="match status" value="1"/>
</dbReference>
<dbReference type="InterPro" id="IPR024169">
    <property type="entry name" value="SP_NH2Trfase/AEP_transaminase"/>
</dbReference>
<reference evidence="12" key="1">
    <citation type="submission" date="2021-10" db="EMBL/GenBank/DDBJ databases">
        <title>Tropical sea cucumber genome reveals ecological adaptation and Cuvierian tubules defense mechanism.</title>
        <authorList>
            <person name="Chen T."/>
        </authorList>
    </citation>
    <scope>NUCLEOTIDE SEQUENCE</scope>
    <source>
        <strain evidence="12">Nanhai2018</strain>
        <tissue evidence="12">Muscle</tissue>
    </source>
</reference>
<keyword evidence="2 12" id="KW-0032">Aminotransferase</keyword>
<feature type="compositionally biased region" description="Polar residues" evidence="10">
    <location>
        <begin position="1"/>
        <end position="12"/>
    </location>
</feature>
<dbReference type="EC" id="2.6.1.44" evidence="7"/>
<evidence type="ECO:0000313" key="12">
    <source>
        <dbReference type="EMBL" id="KAJ8045022.1"/>
    </source>
</evidence>
<evidence type="ECO:0000256" key="1">
    <source>
        <dbReference type="ARBA" id="ARBA00001933"/>
    </source>
</evidence>
<comment type="catalytic activity">
    <reaction evidence="7">
        <text>glyoxylate + L-alanine = glycine + pyruvate</text>
        <dbReference type="Rhea" id="RHEA:24248"/>
        <dbReference type="ChEBI" id="CHEBI:15361"/>
        <dbReference type="ChEBI" id="CHEBI:36655"/>
        <dbReference type="ChEBI" id="CHEBI:57305"/>
        <dbReference type="ChEBI" id="CHEBI:57972"/>
        <dbReference type="EC" id="2.6.1.44"/>
    </reaction>
</comment>
<dbReference type="InterPro" id="IPR000192">
    <property type="entry name" value="Aminotrans_V_dom"/>
</dbReference>
<dbReference type="InterPro" id="IPR015421">
    <property type="entry name" value="PyrdxlP-dep_Trfase_major"/>
</dbReference>
<evidence type="ECO:0000256" key="2">
    <source>
        <dbReference type="ARBA" id="ARBA00022576"/>
    </source>
</evidence>
<evidence type="ECO:0000313" key="13">
    <source>
        <dbReference type="Proteomes" id="UP001152320"/>
    </source>
</evidence>
<dbReference type="Gene3D" id="3.40.640.10">
    <property type="entry name" value="Type I PLP-dependent aspartate aminotransferase-like (Major domain)"/>
    <property type="match status" value="1"/>
</dbReference>
<dbReference type="InterPro" id="IPR012703">
    <property type="entry name" value="NH2EtPonate_pyrv_transaminase"/>
</dbReference>
<dbReference type="Pfam" id="PF00266">
    <property type="entry name" value="Aminotran_5"/>
    <property type="match status" value="1"/>
</dbReference>
<evidence type="ECO:0000256" key="3">
    <source>
        <dbReference type="ARBA" id="ARBA00022679"/>
    </source>
</evidence>
<evidence type="ECO:0000256" key="7">
    <source>
        <dbReference type="PIRNR" id="PIRNR000524"/>
    </source>
</evidence>
<evidence type="ECO:0000256" key="9">
    <source>
        <dbReference type="PIRSR" id="PIRSR000524-50"/>
    </source>
</evidence>
<proteinExistence type="inferred from homology"/>
<keyword evidence="4 7" id="KW-0663">Pyridoxal phosphate</keyword>
<dbReference type="AlphaFoldDB" id="A0A9Q1CGR1"/>
<gene>
    <name evidence="12" type="ORF">HOLleu_07941</name>
</gene>
<dbReference type="NCBIfam" id="TIGR02326">
    <property type="entry name" value="transamin_PhnW"/>
    <property type="match status" value="1"/>
</dbReference>
<feature type="region of interest" description="Disordered" evidence="10">
    <location>
        <begin position="1"/>
        <end position="28"/>
    </location>
</feature>
<dbReference type="PANTHER" id="PTHR42778:SF1">
    <property type="entry name" value="2-AMINOETHYLPHOSPHONATE--PYRUVATE TRANSAMINASE"/>
    <property type="match status" value="1"/>
</dbReference>
<dbReference type="NCBIfam" id="TIGR03301">
    <property type="entry name" value="PhnW-AepZ"/>
    <property type="match status" value="1"/>
</dbReference>
<keyword evidence="13" id="KW-1185">Reference proteome</keyword>
<dbReference type="InterPro" id="IPR015422">
    <property type="entry name" value="PyrdxlP-dep_Trfase_small"/>
</dbReference>
<keyword evidence="3" id="KW-0808">Transferase</keyword>
<comment type="cofactor">
    <cofactor evidence="1 7 9">
        <name>pyridoxal 5'-phosphate</name>
        <dbReference type="ChEBI" id="CHEBI:597326"/>
    </cofactor>
</comment>
<protein>
    <recommendedName>
        <fullName evidence="7">Alanine--glyoxylate aminotransferase</fullName>
        <ecNumber evidence="7">2.6.1.44</ecNumber>
    </recommendedName>
</protein>
<dbReference type="GO" id="GO:0019700">
    <property type="term" value="P:organic phosphonate catabolic process"/>
    <property type="evidence" value="ECO:0007669"/>
    <property type="project" value="InterPro"/>
</dbReference>
<evidence type="ECO:0000256" key="5">
    <source>
        <dbReference type="ARBA" id="ARBA00023317"/>
    </source>
</evidence>
<evidence type="ECO:0000259" key="11">
    <source>
        <dbReference type="Pfam" id="PF00266"/>
    </source>
</evidence>
<evidence type="ECO:0000256" key="10">
    <source>
        <dbReference type="SAM" id="MobiDB-lite"/>
    </source>
</evidence>
<evidence type="ECO:0000256" key="8">
    <source>
        <dbReference type="PIRSR" id="PIRSR000524-1"/>
    </source>
</evidence>
<comment type="caution">
    <text evidence="12">The sequence shown here is derived from an EMBL/GenBank/DDBJ whole genome shotgun (WGS) entry which is preliminary data.</text>
</comment>
<keyword evidence="5" id="KW-0670">Pyruvate</keyword>
<name>A0A9Q1CGR1_HOLLE</name>
<dbReference type="SUPFAM" id="SSF53383">
    <property type="entry name" value="PLP-dependent transferases"/>
    <property type="match status" value="1"/>
</dbReference>
<organism evidence="12 13">
    <name type="scientific">Holothuria leucospilota</name>
    <name type="common">Black long sea cucumber</name>
    <name type="synonym">Mertensiothuria leucospilota</name>
    <dbReference type="NCBI Taxonomy" id="206669"/>
    <lineage>
        <taxon>Eukaryota</taxon>
        <taxon>Metazoa</taxon>
        <taxon>Echinodermata</taxon>
        <taxon>Eleutherozoa</taxon>
        <taxon>Echinozoa</taxon>
        <taxon>Holothuroidea</taxon>
        <taxon>Aspidochirotacea</taxon>
        <taxon>Aspidochirotida</taxon>
        <taxon>Holothuriidae</taxon>
        <taxon>Holothuria</taxon>
    </lineage>
</organism>
<dbReference type="PIRSF" id="PIRSF000524">
    <property type="entry name" value="SPT"/>
    <property type="match status" value="1"/>
</dbReference>
<evidence type="ECO:0000256" key="6">
    <source>
        <dbReference type="ARBA" id="ARBA00049460"/>
    </source>
</evidence>
<evidence type="ECO:0000256" key="4">
    <source>
        <dbReference type="ARBA" id="ARBA00022898"/>
    </source>
</evidence>
<dbReference type="InterPro" id="IPR015424">
    <property type="entry name" value="PyrdxlP-dep_Trfase"/>
</dbReference>
<dbReference type="GO" id="GO:0047304">
    <property type="term" value="F:2-aminoethylphosphonate-pyruvate transaminase activity"/>
    <property type="evidence" value="ECO:0007669"/>
    <property type="project" value="UniProtKB-EC"/>
</dbReference>
<dbReference type="EMBL" id="JAIZAY010000003">
    <property type="protein sequence ID" value="KAJ8045022.1"/>
    <property type="molecule type" value="Genomic_DNA"/>
</dbReference>
<feature type="binding site" evidence="8">
    <location>
        <position position="353"/>
    </location>
    <ligand>
        <name>substrate</name>
    </ligand>
</feature>
<comment type="catalytic activity">
    <reaction evidence="6">
        <text>(2-aminoethyl)phosphonate + pyruvate = phosphonoacetaldehyde + L-alanine</text>
        <dbReference type="Rhea" id="RHEA:17021"/>
        <dbReference type="ChEBI" id="CHEBI:15361"/>
        <dbReference type="ChEBI" id="CHEBI:57418"/>
        <dbReference type="ChEBI" id="CHEBI:57972"/>
        <dbReference type="ChEBI" id="CHEBI:58383"/>
        <dbReference type="EC" id="2.6.1.37"/>
    </reaction>
</comment>
<dbReference type="OrthoDB" id="7403325at2759"/>